<dbReference type="InterPro" id="IPR016032">
    <property type="entry name" value="Sig_transdc_resp-reg_C-effctor"/>
</dbReference>
<accession>A0ABR6JTE6</accession>
<keyword evidence="1 4" id="KW-0597">Phosphoprotein</keyword>
<organism evidence="9 10">
    <name type="scientific">Hymenobacter latericoloratus</name>
    <dbReference type="NCBI Taxonomy" id="1411121"/>
    <lineage>
        <taxon>Bacteria</taxon>
        <taxon>Pseudomonadati</taxon>
        <taxon>Bacteroidota</taxon>
        <taxon>Cytophagia</taxon>
        <taxon>Cytophagales</taxon>
        <taxon>Hymenobacteraceae</taxon>
        <taxon>Hymenobacter</taxon>
    </lineage>
</organism>
<dbReference type="InterPro" id="IPR036388">
    <property type="entry name" value="WH-like_DNA-bd_sf"/>
</dbReference>
<proteinExistence type="predicted"/>
<keyword evidence="10" id="KW-1185">Reference proteome</keyword>
<name>A0ABR6JTE6_9BACT</name>
<dbReference type="SUPFAM" id="SSF46894">
    <property type="entry name" value="C-terminal effector domain of the bipartite response regulators"/>
    <property type="match status" value="1"/>
</dbReference>
<feature type="domain" description="OmpR/PhoB-type" evidence="8">
    <location>
        <begin position="214"/>
        <end position="308"/>
    </location>
</feature>
<evidence type="ECO:0000256" key="4">
    <source>
        <dbReference type="PROSITE-ProRule" id="PRU00169"/>
    </source>
</evidence>
<evidence type="ECO:0000313" key="10">
    <source>
        <dbReference type="Proteomes" id="UP000579570"/>
    </source>
</evidence>
<keyword evidence="3 5" id="KW-0238">DNA-binding</keyword>
<dbReference type="PROSITE" id="PS50110">
    <property type="entry name" value="RESPONSE_REGULATORY"/>
    <property type="match status" value="1"/>
</dbReference>
<dbReference type="InterPro" id="IPR011006">
    <property type="entry name" value="CheY-like_superfamily"/>
</dbReference>
<evidence type="ECO:0000256" key="2">
    <source>
        <dbReference type="ARBA" id="ARBA00023012"/>
    </source>
</evidence>
<dbReference type="Proteomes" id="UP000579570">
    <property type="component" value="Unassembled WGS sequence"/>
</dbReference>
<dbReference type="InterPro" id="IPR001789">
    <property type="entry name" value="Sig_transdc_resp-reg_receiver"/>
</dbReference>
<evidence type="ECO:0000256" key="6">
    <source>
        <dbReference type="SAM" id="MobiDB-lite"/>
    </source>
</evidence>
<feature type="domain" description="Response regulatory" evidence="7">
    <location>
        <begin position="88"/>
        <end position="204"/>
    </location>
</feature>
<dbReference type="Pfam" id="PF00486">
    <property type="entry name" value="Trans_reg_C"/>
    <property type="match status" value="1"/>
</dbReference>
<feature type="modified residue" description="4-aspartylphosphate" evidence="4">
    <location>
        <position position="137"/>
    </location>
</feature>
<evidence type="ECO:0000256" key="1">
    <source>
        <dbReference type="ARBA" id="ARBA00022553"/>
    </source>
</evidence>
<keyword evidence="2" id="KW-0902">Two-component regulatory system</keyword>
<dbReference type="Gene3D" id="1.10.10.10">
    <property type="entry name" value="Winged helix-like DNA-binding domain superfamily/Winged helix DNA-binding domain"/>
    <property type="match status" value="1"/>
</dbReference>
<protein>
    <submittedName>
        <fullName evidence="9">Two-component system alkaline phosphatase synthesis response regulator PhoP</fullName>
    </submittedName>
</protein>
<dbReference type="PANTHER" id="PTHR48111:SF40">
    <property type="entry name" value="PHOSPHATE REGULON TRANSCRIPTIONAL REGULATORY PROTEIN PHOB"/>
    <property type="match status" value="1"/>
</dbReference>
<evidence type="ECO:0000259" key="8">
    <source>
        <dbReference type="PROSITE" id="PS51755"/>
    </source>
</evidence>
<feature type="region of interest" description="Disordered" evidence="6">
    <location>
        <begin position="1"/>
        <end position="25"/>
    </location>
</feature>
<sequence length="310" mass="34657">MHTTLAPSRRSILPPPRHPAPASAKPAPSLVDYVWPIPLPAPSSARAASNENVIRRARRPAILLSSRILFYPKPPRPVQPTVAPNAYKILVVDDDPDIVELLEYNLRKEGYEVASAPDGRKALEVAPQFGPDIILLDVMMPHLDGIAACRQLRELPRFKDTYIIFLTARAEEFSEVAAFEAGADDFIAKPIKPRALLSRLAAFVRRDKDPQTQISSIEINGLKIDRTGFAVYQDGRKITLPKKEFELLAFLAASPHKVFGRDELLQNIWGNDVFVLARTVDVHVRKVREKVGDHHIQTIKGVGYKFNTDN</sequence>
<comment type="caution">
    <text evidence="9">The sequence shown here is derived from an EMBL/GenBank/DDBJ whole genome shotgun (WGS) entry which is preliminary data.</text>
</comment>
<dbReference type="PROSITE" id="PS51755">
    <property type="entry name" value="OMPR_PHOB"/>
    <property type="match status" value="1"/>
</dbReference>
<evidence type="ECO:0000256" key="5">
    <source>
        <dbReference type="PROSITE-ProRule" id="PRU01091"/>
    </source>
</evidence>
<dbReference type="CDD" id="cd00383">
    <property type="entry name" value="trans_reg_C"/>
    <property type="match status" value="1"/>
</dbReference>
<dbReference type="SMART" id="SM00862">
    <property type="entry name" value="Trans_reg_C"/>
    <property type="match status" value="1"/>
</dbReference>
<dbReference type="CDD" id="cd17574">
    <property type="entry name" value="REC_OmpR"/>
    <property type="match status" value="1"/>
</dbReference>
<dbReference type="InterPro" id="IPR039420">
    <property type="entry name" value="WalR-like"/>
</dbReference>
<dbReference type="EMBL" id="JACHNV010000001">
    <property type="protein sequence ID" value="MBB4600096.1"/>
    <property type="molecule type" value="Genomic_DNA"/>
</dbReference>
<dbReference type="Pfam" id="PF00072">
    <property type="entry name" value="Response_reg"/>
    <property type="match status" value="1"/>
</dbReference>
<evidence type="ECO:0000259" key="7">
    <source>
        <dbReference type="PROSITE" id="PS50110"/>
    </source>
</evidence>
<dbReference type="PANTHER" id="PTHR48111">
    <property type="entry name" value="REGULATOR OF RPOS"/>
    <property type="match status" value="1"/>
</dbReference>
<dbReference type="InterPro" id="IPR001867">
    <property type="entry name" value="OmpR/PhoB-type_DNA-bd"/>
</dbReference>
<dbReference type="SMART" id="SM00448">
    <property type="entry name" value="REC"/>
    <property type="match status" value="1"/>
</dbReference>
<gene>
    <name evidence="9" type="ORF">GGU46_000706</name>
</gene>
<feature type="DNA-binding region" description="OmpR/PhoB-type" evidence="5">
    <location>
        <begin position="214"/>
        <end position="308"/>
    </location>
</feature>
<evidence type="ECO:0000256" key="3">
    <source>
        <dbReference type="ARBA" id="ARBA00023125"/>
    </source>
</evidence>
<reference evidence="9 10" key="1">
    <citation type="submission" date="2020-08" db="EMBL/GenBank/DDBJ databases">
        <title>Genomic Encyclopedia of Type Strains, Phase IV (KMG-IV): sequencing the most valuable type-strain genomes for metagenomic binning, comparative biology and taxonomic classification.</title>
        <authorList>
            <person name="Goeker M."/>
        </authorList>
    </citation>
    <scope>NUCLEOTIDE SEQUENCE [LARGE SCALE GENOMIC DNA]</scope>
    <source>
        <strain evidence="9 10">DSM 26701</strain>
    </source>
</reference>
<dbReference type="SUPFAM" id="SSF52172">
    <property type="entry name" value="CheY-like"/>
    <property type="match status" value="1"/>
</dbReference>
<evidence type="ECO:0000313" key="9">
    <source>
        <dbReference type="EMBL" id="MBB4600096.1"/>
    </source>
</evidence>
<dbReference type="Gene3D" id="3.40.50.2300">
    <property type="match status" value="1"/>
</dbReference>